<sequence length="196" mass="21611">MPTQSSLSDRFKRPSQSIQSQSNHSMFNGRHATVDCPECHRIMVPRVITYYGQPTKSICPFCGSTFARFPSGFKRFLTGGENQKLSLTVLKITTLITLGCIALLSLGDWLKLPDPIGLYVFYAAVIFGVTCLAELLYQSIEFTAVKLSHESNFYWASLIALVAIAAIQNSSLLGYAGGFFMALLLRATISRLLQAL</sequence>
<keyword evidence="2" id="KW-0812">Transmembrane</keyword>
<evidence type="ECO:0000256" key="1">
    <source>
        <dbReference type="SAM" id="MobiDB-lite"/>
    </source>
</evidence>
<evidence type="ECO:0000256" key="2">
    <source>
        <dbReference type="SAM" id="Phobius"/>
    </source>
</evidence>
<keyword evidence="2" id="KW-0472">Membrane</keyword>
<proteinExistence type="predicted"/>
<evidence type="ECO:0000313" key="3">
    <source>
        <dbReference type="EMBL" id="MCQ8130593.1"/>
    </source>
</evidence>
<name>A0ABT1UAQ2_9GAMM</name>
<dbReference type="EMBL" id="JANIBK010000184">
    <property type="protein sequence ID" value="MCQ8130593.1"/>
    <property type="molecule type" value="Genomic_DNA"/>
</dbReference>
<feature type="region of interest" description="Disordered" evidence="1">
    <location>
        <begin position="1"/>
        <end position="23"/>
    </location>
</feature>
<protein>
    <submittedName>
        <fullName evidence="3">Uncharacterized protein</fullName>
    </submittedName>
</protein>
<comment type="caution">
    <text evidence="3">The sequence shown here is derived from an EMBL/GenBank/DDBJ whole genome shotgun (WGS) entry which is preliminary data.</text>
</comment>
<reference evidence="3 4" key="1">
    <citation type="submission" date="2022-07" db="EMBL/GenBank/DDBJ databases">
        <title>Methylomonas rivi sp. nov., Methylomonas rosea sp. nov., Methylomonas aureus sp. nov. and Methylomonas subterranea sp. nov., four novel methanotrophs isolated from a freshwater creek and the deep terrestrial subsurface.</title>
        <authorList>
            <person name="Abin C."/>
            <person name="Sankaranarayanan K."/>
            <person name="Garner C."/>
            <person name="Sindelar R."/>
            <person name="Kotary K."/>
            <person name="Garner R."/>
            <person name="Barclay S."/>
            <person name="Lawson P."/>
            <person name="Krumholz L."/>
        </authorList>
    </citation>
    <scope>NUCLEOTIDE SEQUENCE [LARGE SCALE GENOMIC DNA]</scope>
    <source>
        <strain evidence="3 4">WSC-6</strain>
    </source>
</reference>
<feature type="transmembrane region" description="Helical" evidence="2">
    <location>
        <begin position="152"/>
        <end position="168"/>
    </location>
</feature>
<feature type="transmembrane region" description="Helical" evidence="2">
    <location>
        <begin position="85"/>
        <end position="107"/>
    </location>
</feature>
<organism evidence="3 4">
    <name type="scientific">Methylomonas rivi</name>
    <dbReference type="NCBI Taxonomy" id="2952226"/>
    <lineage>
        <taxon>Bacteria</taxon>
        <taxon>Pseudomonadati</taxon>
        <taxon>Pseudomonadota</taxon>
        <taxon>Gammaproteobacteria</taxon>
        <taxon>Methylococcales</taxon>
        <taxon>Methylococcaceae</taxon>
        <taxon>Methylomonas</taxon>
    </lineage>
</organism>
<accession>A0ABT1UAQ2</accession>
<dbReference type="Proteomes" id="UP001524586">
    <property type="component" value="Unassembled WGS sequence"/>
</dbReference>
<dbReference type="RefSeq" id="WP_256617015.1">
    <property type="nucleotide sequence ID" value="NZ_JANIBK010000184.1"/>
</dbReference>
<feature type="transmembrane region" description="Helical" evidence="2">
    <location>
        <begin position="119"/>
        <end position="140"/>
    </location>
</feature>
<keyword evidence="4" id="KW-1185">Reference proteome</keyword>
<keyword evidence="2" id="KW-1133">Transmembrane helix</keyword>
<gene>
    <name evidence="3" type="ORF">NP596_19185</name>
</gene>
<evidence type="ECO:0000313" key="4">
    <source>
        <dbReference type="Proteomes" id="UP001524586"/>
    </source>
</evidence>